<feature type="compositionally biased region" description="Basic residues" evidence="1">
    <location>
        <begin position="247"/>
        <end position="258"/>
    </location>
</feature>
<name>A0ABQ9G963_9NEOP</name>
<dbReference type="Pfam" id="PF18485">
    <property type="entry name" value="GST_N_5"/>
    <property type="match status" value="1"/>
</dbReference>
<dbReference type="Gene3D" id="1.20.1050.10">
    <property type="match status" value="1"/>
</dbReference>
<dbReference type="InterPro" id="IPR010987">
    <property type="entry name" value="Glutathione-S-Trfase_C-like"/>
</dbReference>
<dbReference type="PANTHER" id="PTHR43986:SF1">
    <property type="entry name" value="ELONGATION FACTOR 1-GAMMA"/>
    <property type="match status" value="1"/>
</dbReference>
<evidence type="ECO:0000313" key="4">
    <source>
        <dbReference type="Proteomes" id="UP001159363"/>
    </source>
</evidence>
<dbReference type="Pfam" id="PF13410">
    <property type="entry name" value="GST_C_2"/>
    <property type="match status" value="1"/>
</dbReference>
<reference evidence="3 4" key="1">
    <citation type="submission" date="2023-02" db="EMBL/GenBank/DDBJ databases">
        <title>LHISI_Scaffold_Assembly.</title>
        <authorList>
            <person name="Stuart O.P."/>
            <person name="Cleave R."/>
            <person name="Magrath M.J.L."/>
            <person name="Mikheyev A.S."/>
        </authorList>
    </citation>
    <scope>NUCLEOTIDE SEQUENCE [LARGE SCALE GENOMIC DNA]</scope>
    <source>
        <strain evidence="3">Daus_M_001</strain>
        <tissue evidence="3">Leg muscle</tissue>
    </source>
</reference>
<comment type="caution">
    <text evidence="3">The sequence shown here is derived from an EMBL/GenBank/DDBJ whole genome shotgun (WGS) entry which is preliminary data.</text>
</comment>
<organism evidence="3 4">
    <name type="scientific">Dryococelus australis</name>
    <dbReference type="NCBI Taxonomy" id="614101"/>
    <lineage>
        <taxon>Eukaryota</taxon>
        <taxon>Metazoa</taxon>
        <taxon>Ecdysozoa</taxon>
        <taxon>Arthropoda</taxon>
        <taxon>Hexapoda</taxon>
        <taxon>Insecta</taxon>
        <taxon>Pterygota</taxon>
        <taxon>Neoptera</taxon>
        <taxon>Polyneoptera</taxon>
        <taxon>Phasmatodea</taxon>
        <taxon>Verophasmatodea</taxon>
        <taxon>Anareolatae</taxon>
        <taxon>Phasmatidae</taxon>
        <taxon>Eurycanthinae</taxon>
        <taxon>Dryococelus</taxon>
    </lineage>
</organism>
<protein>
    <recommendedName>
        <fullName evidence="2">GST C-terminal domain-containing protein</fullName>
    </recommendedName>
</protein>
<dbReference type="InterPro" id="IPR041598">
    <property type="entry name" value="MARS_N"/>
</dbReference>
<dbReference type="SUPFAM" id="SSF47616">
    <property type="entry name" value="GST C-terminal domain-like"/>
    <property type="match status" value="1"/>
</dbReference>
<dbReference type="EMBL" id="JARBHB010000014">
    <property type="protein sequence ID" value="KAJ8868959.1"/>
    <property type="molecule type" value="Genomic_DNA"/>
</dbReference>
<dbReference type="InterPro" id="IPR036282">
    <property type="entry name" value="Glutathione-S-Trfase_C_sf"/>
</dbReference>
<feature type="region of interest" description="Disordered" evidence="1">
    <location>
        <begin position="235"/>
        <end position="258"/>
    </location>
</feature>
<proteinExistence type="predicted"/>
<dbReference type="PANTHER" id="PTHR43986">
    <property type="entry name" value="ELONGATION FACTOR 1-GAMMA"/>
    <property type="match status" value="1"/>
</dbReference>
<gene>
    <name evidence="3" type="ORF">PR048_030500</name>
</gene>
<dbReference type="InterPro" id="IPR050802">
    <property type="entry name" value="EF-GSTs"/>
</dbReference>
<feature type="domain" description="GST C-terminal" evidence="2">
    <location>
        <begin position="69"/>
        <end position="198"/>
    </location>
</feature>
<evidence type="ECO:0000313" key="3">
    <source>
        <dbReference type="EMBL" id="KAJ8868959.1"/>
    </source>
</evidence>
<dbReference type="Gene3D" id="3.40.30.10">
    <property type="entry name" value="Glutaredoxin"/>
    <property type="match status" value="1"/>
</dbReference>
<evidence type="ECO:0000259" key="2">
    <source>
        <dbReference type="PROSITE" id="PS50405"/>
    </source>
</evidence>
<evidence type="ECO:0000256" key="1">
    <source>
        <dbReference type="SAM" id="MobiDB-lite"/>
    </source>
</evidence>
<sequence>MKLFSNEGNPAALKILVAGSFSGRTVPFELVTTDDARFQAPCRLPVLELDSGGFLFSSNASARLLWPPSVDCEVEIDQWLEWESTQLQPTLVNALNMGNKVDAGIRNMLSTCLKRLESALNSRDFLVGGVLSVADVVVWPTLYPVAMETKLHQDWLAGHSAILRWFKRFQDEPRVQSVVKHLNLKTGMASHQQMLSAMWFPSSIVSERSYSRLLSTSSSVEGTVKDVPVTEEELRSAAEAWENGAARRPKPKPRTVPV</sequence>
<keyword evidence="4" id="KW-1185">Reference proteome</keyword>
<dbReference type="PROSITE" id="PS50405">
    <property type="entry name" value="GST_CTER"/>
    <property type="match status" value="1"/>
</dbReference>
<accession>A0ABQ9G963</accession>
<dbReference type="Proteomes" id="UP001159363">
    <property type="component" value="Chromosome 13"/>
</dbReference>